<keyword evidence="2" id="KW-1185">Reference proteome</keyword>
<evidence type="ECO:0008006" key="3">
    <source>
        <dbReference type="Google" id="ProtNLM"/>
    </source>
</evidence>
<reference evidence="2" key="1">
    <citation type="submission" date="2017-05" db="EMBL/GenBank/DDBJ databases">
        <authorList>
            <person name="Sharma S."/>
            <person name="Sidhu C."/>
            <person name="Pinnaka A.K."/>
        </authorList>
    </citation>
    <scope>NUCLEOTIDE SEQUENCE [LARGE SCALE GENOMIC DNA]</scope>
    <source>
        <strain evidence="2">AK93</strain>
    </source>
</reference>
<protein>
    <recommendedName>
        <fullName evidence="3">N-acetyltransferase domain-containing protein</fullName>
    </recommendedName>
</protein>
<evidence type="ECO:0000313" key="1">
    <source>
        <dbReference type="EMBL" id="RFA32105.1"/>
    </source>
</evidence>
<dbReference type="EMBL" id="NFZW01000034">
    <property type="protein sequence ID" value="RFA32105.1"/>
    <property type="molecule type" value="Genomic_DNA"/>
</dbReference>
<dbReference type="AlphaFoldDB" id="A0A3E0WJP8"/>
<dbReference type="SUPFAM" id="SSF55729">
    <property type="entry name" value="Acyl-CoA N-acyltransferases (Nat)"/>
    <property type="match status" value="1"/>
</dbReference>
<comment type="caution">
    <text evidence="1">The sequence shown here is derived from an EMBL/GenBank/DDBJ whole genome shotgun (WGS) entry which is preliminary data.</text>
</comment>
<dbReference type="Proteomes" id="UP000256763">
    <property type="component" value="Unassembled WGS sequence"/>
</dbReference>
<gene>
    <name evidence="1" type="ORF">CAL65_20435</name>
</gene>
<evidence type="ECO:0000313" key="2">
    <source>
        <dbReference type="Proteomes" id="UP000256763"/>
    </source>
</evidence>
<organism evidence="1 2">
    <name type="scientific">Alkalilimnicola ehrlichii</name>
    <dbReference type="NCBI Taxonomy" id="351052"/>
    <lineage>
        <taxon>Bacteria</taxon>
        <taxon>Pseudomonadati</taxon>
        <taxon>Pseudomonadota</taxon>
        <taxon>Gammaproteobacteria</taxon>
        <taxon>Chromatiales</taxon>
        <taxon>Ectothiorhodospiraceae</taxon>
        <taxon>Alkalilimnicola</taxon>
    </lineage>
</organism>
<dbReference type="Gene3D" id="3.40.630.30">
    <property type="match status" value="1"/>
</dbReference>
<accession>A0A3E0WJP8</accession>
<dbReference type="RefSeq" id="WP_116303914.1">
    <property type="nucleotide sequence ID" value="NZ_NFZV01000033.1"/>
</dbReference>
<name>A0A3E0WJP8_9GAMM</name>
<sequence length="228" mass="26389">MAAIPLNRLYRKLSSADKQRVKHNVWIRYRLDLRDRTYLAPPSVTLTPLAQAHIEQLRTHPNSTRDQVASGLRFWKHGLREGFIWLDEDNEPLCFIWLFQAKHNALLRTLPDWSGMYPPLPTGWARFENVFTFGRGLRRPGGAATDFAYAVLARLQQQSLKGLLTHVHIDNLMARRWVERIGFQPIGTTVRSQLDVPYLRHRPWFFHGSHTAPPPLATTVRRVNASVE</sequence>
<dbReference type="InterPro" id="IPR016181">
    <property type="entry name" value="Acyl_CoA_acyltransferase"/>
</dbReference>
<proteinExistence type="predicted"/>